<name>U2EFR6_9MOLU</name>
<protein>
    <recommendedName>
        <fullName evidence="3">Transposase protein</fullName>
    </recommendedName>
</protein>
<keyword evidence="2" id="KW-1185">Reference proteome</keyword>
<organism evidence="1 2">
    <name type="scientific">Haloplasma contractile SSD-17B</name>
    <dbReference type="NCBI Taxonomy" id="1033810"/>
    <lineage>
        <taxon>Bacteria</taxon>
        <taxon>Bacillati</taxon>
        <taxon>Mycoplasmatota</taxon>
        <taxon>Mollicutes</taxon>
        <taxon>Haloplasmatales</taxon>
        <taxon>Haloplasmataceae</taxon>
        <taxon>Haloplasma</taxon>
    </lineage>
</organism>
<proteinExistence type="predicted"/>
<gene>
    <name evidence="1" type="ORF">HLPCO_000132</name>
</gene>
<dbReference type="RefSeq" id="WP_008826413.1">
    <property type="nucleotide sequence ID" value="NZ_AFNU02000001.1"/>
</dbReference>
<dbReference type="Proteomes" id="UP000005707">
    <property type="component" value="Unassembled WGS sequence"/>
</dbReference>
<dbReference type="InterPro" id="IPR009057">
    <property type="entry name" value="Homeodomain-like_sf"/>
</dbReference>
<evidence type="ECO:0000313" key="2">
    <source>
        <dbReference type="Proteomes" id="UP000005707"/>
    </source>
</evidence>
<dbReference type="SUPFAM" id="SSF46689">
    <property type="entry name" value="Homeodomain-like"/>
    <property type="match status" value="1"/>
</dbReference>
<accession>U2EFR6</accession>
<evidence type="ECO:0008006" key="3">
    <source>
        <dbReference type="Google" id="ProtNLM"/>
    </source>
</evidence>
<evidence type="ECO:0000313" key="1">
    <source>
        <dbReference type="EMBL" id="ERJ13481.1"/>
    </source>
</evidence>
<dbReference type="InParanoid" id="U2EFR6"/>
<reference evidence="1 2" key="2">
    <citation type="journal article" date="2013" name="PLoS ONE">
        <title>INDIGO - INtegrated Data Warehouse of MIcrobial GenOmes with Examples from the Red Sea Extremophiles.</title>
        <authorList>
            <person name="Alam I."/>
            <person name="Antunes A."/>
            <person name="Kamau A.A."/>
            <person name="Ba Alawi W."/>
            <person name="Kalkatawi M."/>
            <person name="Stingl U."/>
            <person name="Bajic V.B."/>
        </authorList>
    </citation>
    <scope>NUCLEOTIDE SEQUENCE [LARGE SCALE GENOMIC DNA]</scope>
    <source>
        <strain evidence="1 2">SSD-17B</strain>
    </source>
</reference>
<dbReference type="OrthoDB" id="1652943at2"/>
<reference evidence="1 2" key="1">
    <citation type="journal article" date="2011" name="J. Bacteriol.">
        <title>Genome sequence of Haloplasma contractile, an unusual contractile bacterium from a deep-sea anoxic brine lake.</title>
        <authorList>
            <person name="Antunes A."/>
            <person name="Alam I."/>
            <person name="El Dorry H."/>
            <person name="Siam R."/>
            <person name="Robertson A."/>
            <person name="Bajic V.B."/>
            <person name="Stingl U."/>
        </authorList>
    </citation>
    <scope>NUCLEOTIDE SEQUENCE [LARGE SCALE GENOMIC DNA]</scope>
    <source>
        <strain evidence="1 2">SSD-17B</strain>
    </source>
</reference>
<sequence>MGKNSISIKEFIKQNKEELENNPNVLRVGKTITYSPEFKVKAVELREQGYSTREIFEDNGLCYHDPSSYKYIKKWTQQYKIHGRECFFKETRGRNANGKSGRPKKQELTVDEKVLIQEKIIEAQKQEIENLKKRLWLGKVVEVSDKYMPKQMIFSFIHDLKNRGYSSITSLCEYFSVSRSGYNKWVKTASERKQREKQDLSDFKDIKYIWLKSDKTAGYRTICMNLRYELAQ</sequence>
<comment type="caution">
    <text evidence="1">The sequence shown here is derived from an EMBL/GenBank/DDBJ whole genome shotgun (WGS) entry which is preliminary data.</text>
</comment>
<dbReference type="AlphaFoldDB" id="U2EFR6"/>
<dbReference type="EMBL" id="AFNU02000001">
    <property type="protein sequence ID" value="ERJ13481.1"/>
    <property type="molecule type" value="Genomic_DNA"/>
</dbReference>
<dbReference type="eggNOG" id="COG2963">
    <property type="taxonomic scope" value="Bacteria"/>
</dbReference>
<dbReference type="STRING" id="1033810.HLPCO_000132"/>